<dbReference type="PANTHER" id="PTHR47974">
    <property type="entry name" value="OS07G0415500 PROTEIN"/>
    <property type="match status" value="1"/>
</dbReference>
<sequence length="330" mass="36352">MVTLLALLWRRRRRRRFSALRVADGGLVAFRYGDLRRMTKNFSEKLGGGGFGSVFLGTMADGNVVAVKKLEGIRQGEKQFRTEVSTIGTIQHVNLVRLRGFCSDRSRRLLVYDYMPGGSLDHTLFGDQAAPTVGWKTRYQIILGIARGLAYLHESCRDCIIHCDIKPENILLDGEFVPKVADFGLAKLLRDDALRDHLREEELGGKGEEENQAGFFFPSWALRKLGEGDIAALLDPKLKGDANLEELERAARTAFWCIQDDDSSRPSMTQVVKILEGFVEVGMPPPRGPCGSSERARRASPSSPASPAVAARRSPTAAASPLGLSRKAPL</sequence>
<keyword evidence="11" id="KW-0418">Kinase</keyword>
<comment type="catalytic activity">
    <reaction evidence="18">
        <text>L-threonyl-[protein] + ATP = O-phospho-L-threonyl-[protein] + ADP + H(+)</text>
        <dbReference type="Rhea" id="RHEA:46608"/>
        <dbReference type="Rhea" id="RHEA-COMP:11060"/>
        <dbReference type="Rhea" id="RHEA-COMP:11605"/>
        <dbReference type="ChEBI" id="CHEBI:15378"/>
        <dbReference type="ChEBI" id="CHEBI:30013"/>
        <dbReference type="ChEBI" id="CHEBI:30616"/>
        <dbReference type="ChEBI" id="CHEBI:61977"/>
        <dbReference type="ChEBI" id="CHEBI:456216"/>
        <dbReference type="EC" id="2.7.11.1"/>
    </reaction>
</comment>
<proteinExistence type="inferred from homology"/>
<evidence type="ECO:0000256" key="5">
    <source>
        <dbReference type="ARBA" id="ARBA00022553"/>
    </source>
</evidence>
<keyword evidence="25" id="KW-1185">Reference proteome</keyword>
<dbReference type="FunFam" id="1.10.510.10:FF:001424">
    <property type="entry name" value="Protein kinase superfamily protein"/>
    <property type="match status" value="1"/>
</dbReference>
<dbReference type="PROSITE" id="PS00107">
    <property type="entry name" value="PROTEIN_KINASE_ATP"/>
    <property type="match status" value="1"/>
</dbReference>
<dbReference type="PROSITE" id="PS50011">
    <property type="entry name" value="PROTEIN_KINASE_DOM"/>
    <property type="match status" value="1"/>
</dbReference>
<feature type="compositionally biased region" description="Low complexity" evidence="22">
    <location>
        <begin position="299"/>
        <end position="321"/>
    </location>
</feature>
<evidence type="ECO:0000256" key="9">
    <source>
        <dbReference type="ARBA" id="ARBA00022734"/>
    </source>
</evidence>
<dbReference type="GO" id="GO:0005524">
    <property type="term" value="F:ATP binding"/>
    <property type="evidence" value="ECO:0007669"/>
    <property type="project" value="UniProtKB-UniRule"/>
</dbReference>
<evidence type="ECO:0000256" key="1">
    <source>
        <dbReference type="ARBA" id="ARBA00004251"/>
    </source>
</evidence>
<evidence type="ECO:0000256" key="8">
    <source>
        <dbReference type="ARBA" id="ARBA00022729"/>
    </source>
</evidence>
<keyword evidence="5" id="KW-0597">Phosphoprotein</keyword>
<reference evidence="24 25" key="1">
    <citation type="submission" date="2019-12" db="EMBL/GenBank/DDBJ databases">
        <authorList>
            <person name="Scholz U."/>
            <person name="Mascher M."/>
            <person name="Fiebig A."/>
        </authorList>
    </citation>
    <scope>NUCLEOTIDE SEQUENCE</scope>
</reference>
<evidence type="ECO:0000256" key="14">
    <source>
        <dbReference type="ARBA" id="ARBA00023136"/>
    </source>
</evidence>
<dbReference type="InterPro" id="IPR017441">
    <property type="entry name" value="Protein_kinase_ATP_BS"/>
</dbReference>
<dbReference type="EMBL" id="CACRZD030000004">
    <property type="protein sequence ID" value="CAA6658387.1"/>
    <property type="molecule type" value="Genomic_DNA"/>
</dbReference>
<dbReference type="GO" id="GO:0005886">
    <property type="term" value="C:plasma membrane"/>
    <property type="evidence" value="ECO:0007669"/>
    <property type="project" value="UniProtKB-SubCell"/>
</dbReference>
<feature type="binding site" evidence="20">
    <location>
        <position position="69"/>
    </location>
    <ligand>
        <name>ATP</name>
        <dbReference type="ChEBI" id="CHEBI:30616"/>
    </ligand>
</feature>
<dbReference type="GO" id="GO:0030246">
    <property type="term" value="F:carbohydrate binding"/>
    <property type="evidence" value="ECO:0007669"/>
    <property type="project" value="UniProtKB-KW"/>
</dbReference>
<evidence type="ECO:0000256" key="4">
    <source>
        <dbReference type="ARBA" id="ARBA00022527"/>
    </source>
</evidence>
<keyword evidence="7" id="KW-0812">Transmembrane</keyword>
<comment type="similarity">
    <text evidence="21">Belongs to the protein kinase superfamily.</text>
</comment>
<comment type="subcellular location">
    <subcellularLocation>
        <location evidence="1">Cell membrane</location>
        <topology evidence="1">Single-pass type I membrane protein</topology>
    </subcellularLocation>
</comment>
<evidence type="ECO:0000256" key="18">
    <source>
        <dbReference type="ARBA" id="ARBA00047899"/>
    </source>
</evidence>
<evidence type="ECO:0000256" key="3">
    <source>
        <dbReference type="ARBA" id="ARBA00022475"/>
    </source>
</evidence>
<dbReference type="Gene3D" id="3.30.200.20">
    <property type="entry name" value="Phosphorylase Kinase, domain 1"/>
    <property type="match status" value="1"/>
</dbReference>
<dbReference type="FunFam" id="3.30.200.20:FF:000370">
    <property type="entry name" value="Receptor-like protein kinase 4"/>
    <property type="match status" value="1"/>
</dbReference>
<dbReference type="SUPFAM" id="SSF56112">
    <property type="entry name" value="Protein kinase-like (PK-like)"/>
    <property type="match status" value="1"/>
</dbReference>
<organism evidence="24">
    <name type="scientific">Spirodela intermedia</name>
    <name type="common">Intermediate duckweed</name>
    <dbReference type="NCBI Taxonomy" id="51605"/>
    <lineage>
        <taxon>Eukaryota</taxon>
        <taxon>Viridiplantae</taxon>
        <taxon>Streptophyta</taxon>
        <taxon>Embryophyta</taxon>
        <taxon>Tracheophyta</taxon>
        <taxon>Spermatophyta</taxon>
        <taxon>Magnoliopsida</taxon>
        <taxon>Liliopsida</taxon>
        <taxon>Araceae</taxon>
        <taxon>Lemnoideae</taxon>
        <taxon>Spirodela</taxon>
    </lineage>
</organism>
<protein>
    <recommendedName>
        <fullName evidence="2">non-specific serine/threonine protein kinase</fullName>
        <ecNumber evidence="2">2.7.11.1</ecNumber>
    </recommendedName>
</protein>
<name>A0A7I8ILK0_SPIIN</name>
<evidence type="ECO:0000256" key="10">
    <source>
        <dbReference type="ARBA" id="ARBA00022741"/>
    </source>
</evidence>
<keyword evidence="13" id="KW-1133">Transmembrane helix</keyword>
<evidence type="ECO:0000313" key="25">
    <source>
        <dbReference type="Proteomes" id="UP001189122"/>
    </source>
</evidence>
<evidence type="ECO:0000256" key="2">
    <source>
        <dbReference type="ARBA" id="ARBA00012513"/>
    </source>
</evidence>
<evidence type="ECO:0000256" key="17">
    <source>
        <dbReference type="ARBA" id="ARBA00023180"/>
    </source>
</evidence>
<keyword evidence="12 20" id="KW-0067">ATP-binding</keyword>
<evidence type="ECO:0000256" key="6">
    <source>
        <dbReference type="ARBA" id="ARBA00022679"/>
    </source>
</evidence>
<dbReference type="InterPro" id="IPR000719">
    <property type="entry name" value="Prot_kinase_dom"/>
</dbReference>
<keyword evidence="4 21" id="KW-0723">Serine/threonine-protein kinase</keyword>
<evidence type="ECO:0000256" key="19">
    <source>
        <dbReference type="ARBA" id="ARBA00048679"/>
    </source>
</evidence>
<dbReference type="EMBL" id="LR743591">
    <property type="protein sequence ID" value="CAA2618667.1"/>
    <property type="molecule type" value="Genomic_DNA"/>
</dbReference>
<evidence type="ECO:0000256" key="13">
    <source>
        <dbReference type="ARBA" id="ARBA00022989"/>
    </source>
</evidence>
<dbReference type="PANTHER" id="PTHR47974:SF19">
    <property type="entry name" value="RECEPTOR-LIKE SERINE_THREONINE-PROTEIN KINASE"/>
    <property type="match status" value="1"/>
</dbReference>
<keyword evidence="6" id="KW-0808">Transferase</keyword>
<keyword evidence="9" id="KW-0430">Lectin</keyword>
<evidence type="ECO:0000259" key="23">
    <source>
        <dbReference type="PROSITE" id="PS50011"/>
    </source>
</evidence>
<keyword evidence="8" id="KW-0732">Signal</keyword>
<feature type="domain" description="Protein kinase" evidence="23">
    <location>
        <begin position="40"/>
        <end position="330"/>
    </location>
</feature>
<keyword evidence="14" id="KW-0472">Membrane</keyword>
<dbReference type="AlphaFoldDB" id="A0A7I8ILK0"/>
<evidence type="ECO:0000313" key="24">
    <source>
        <dbReference type="EMBL" id="CAA2618667.1"/>
    </source>
</evidence>
<keyword evidence="16" id="KW-0675">Receptor</keyword>
<dbReference type="Gene3D" id="1.10.510.10">
    <property type="entry name" value="Transferase(Phosphotransferase) domain 1"/>
    <property type="match status" value="2"/>
</dbReference>
<dbReference type="PROSITE" id="PS00108">
    <property type="entry name" value="PROTEIN_KINASE_ST"/>
    <property type="match status" value="1"/>
</dbReference>
<evidence type="ECO:0000256" key="16">
    <source>
        <dbReference type="ARBA" id="ARBA00023170"/>
    </source>
</evidence>
<keyword evidence="3" id="KW-1003">Cell membrane</keyword>
<dbReference type="Pfam" id="PF00069">
    <property type="entry name" value="Pkinase"/>
    <property type="match status" value="1"/>
</dbReference>
<dbReference type="Proteomes" id="UP001189122">
    <property type="component" value="Unassembled WGS sequence"/>
</dbReference>
<evidence type="ECO:0000256" key="22">
    <source>
        <dbReference type="SAM" id="MobiDB-lite"/>
    </source>
</evidence>
<keyword evidence="17" id="KW-0325">Glycoprotein</keyword>
<evidence type="ECO:0000256" key="12">
    <source>
        <dbReference type="ARBA" id="ARBA00022840"/>
    </source>
</evidence>
<keyword evidence="15" id="KW-1015">Disulfide bond</keyword>
<comment type="catalytic activity">
    <reaction evidence="19">
        <text>L-seryl-[protein] + ATP = O-phospho-L-seryl-[protein] + ADP + H(+)</text>
        <dbReference type="Rhea" id="RHEA:17989"/>
        <dbReference type="Rhea" id="RHEA-COMP:9863"/>
        <dbReference type="Rhea" id="RHEA-COMP:11604"/>
        <dbReference type="ChEBI" id="CHEBI:15378"/>
        <dbReference type="ChEBI" id="CHEBI:29999"/>
        <dbReference type="ChEBI" id="CHEBI:30616"/>
        <dbReference type="ChEBI" id="CHEBI:83421"/>
        <dbReference type="ChEBI" id="CHEBI:456216"/>
        <dbReference type="EC" id="2.7.11.1"/>
    </reaction>
</comment>
<dbReference type="InterPro" id="IPR011009">
    <property type="entry name" value="Kinase-like_dom_sf"/>
</dbReference>
<keyword evidence="10 20" id="KW-0547">Nucleotide-binding</keyword>
<feature type="region of interest" description="Disordered" evidence="22">
    <location>
        <begin position="283"/>
        <end position="330"/>
    </location>
</feature>
<evidence type="ECO:0000256" key="20">
    <source>
        <dbReference type="PROSITE-ProRule" id="PRU10141"/>
    </source>
</evidence>
<evidence type="ECO:0000256" key="7">
    <source>
        <dbReference type="ARBA" id="ARBA00022692"/>
    </source>
</evidence>
<gene>
    <name evidence="24" type="ORF">SI7747_04004834</name>
</gene>
<evidence type="ECO:0000256" key="15">
    <source>
        <dbReference type="ARBA" id="ARBA00023157"/>
    </source>
</evidence>
<evidence type="ECO:0000256" key="21">
    <source>
        <dbReference type="RuleBase" id="RU000304"/>
    </source>
</evidence>
<dbReference type="GO" id="GO:0004674">
    <property type="term" value="F:protein serine/threonine kinase activity"/>
    <property type="evidence" value="ECO:0007669"/>
    <property type="project" value="UniProtKB-KW"/>
</dbReference>
<dbReference type="EC" id="2.7.11.1" evidence="2"/>
<dbReference type="SMART" id="SM00220">
    <property type="entry name" value="S_TKc"/>
    <property type="match status" value="1"/>
</dbReference>
<evidence type="ECO:0000256" key="11">
    <source>
        <dbReference type="ARBA" id="ARBA00022777"/>
    </source>
</evidence>
<dbReference type="InterPro" id="IPR008271">
    <property type="entry name" value="Ser/Thr_kinase_AS"/>
</dbReference>
<accession>A0A7I8ILK0</accession>